<name>A0ACC2EUU8_DIPCM</name>
<reference evidence="2" key="1">
    <citation type="journal article" date="2024" name="Proc. Natl. Acad. Sci. U.S.A.">
        <title>Extraordinary preservation of gene collinearity over three hundred million years revealed in homosporous lycophytes.</title>
        <authorList>
            <person name="Li C."/>
            <person name="Wickell D."/>
            <person name="Kuo L.Y."/>
            <person name="Chen X."/>
            <person name="Nie B."/>
            <person name="Liao X."/>
            <person name="Peng D."/>
            <person name="Ji J."/>
            <person name="Jenkins J."/>
            <person name="Williams M."/>
            <person name="Shu S."/>
            <person name="Plott C."/>
            <person name="Barry K."/>
            <person name="Rajasekar S."/>
            <person name="Grimwood J."/>
            <person name="Han X."/>
            <person name="Sun S."/>
            <person name="Hou Z."/>
            <person name="He W."/>
            <person name="Dai G."/>
            <person name="Sun C."/>
            <person name="Schmutz J."/>
            <person name="Leebens-Mack J.H."/>
            <person name="Li F.W."/>
            <person name="Wang L."/>
        </authorList>
    </citation>
    <scope>NUCLEOTIDE SEQUENCE [LARGE SCALE GENOMIC DNA]</scope>
    <source>
        <strain evidence="2">cv. PW_Plant_1</strain>
    </source>
</reference>
<protein>
    <submittedName>
        <fullName evidence="1">Uncharacterized protein</fullName>
    </submittedName>
</protein>
<proteinExistence type="predicted"/>
<comment type="caution">
    <text evidence="1">The sequence shown here is derived from an EMBL/GenBank/DDBJ whole genome shotgun (WGS) entry which is preliminary data.</text>
</comment>
<sequence>MVIADDLVTETTPLLSARAVPLSSVWKTFGNVTISVLGAGVLGMPYAFKRSGWLAGSITLTAVAVIMYFSLMLLVQARRVIESQGAGEVGTYSDLGYHAFGRAGRIAVDVLILLAQGCGCVAFLLFIGENMASAFSQPYHDHSHASSHTLLSYSSIEATHMQKRAATGTMFGLSWGDKTTYICIVFCLQVLMASINSLTRLAPFSIFGTLANIVAMAVVMRADITKIFFKGGIEPVPAFTQISGLPFVVGVGIYAFGCSPLLIPIESAMQERSKFGGVFGWAICSIDILYTAFALLGYLAFGSQTQDIITLNLQSGIESTIVKVSQCTGLFFCFRVNIDPVYELLERRVVQGKPSMVLRSILVLGIAVTAIAVPNFGDFVSLVGSSVSCTLGFILPALFHLRLFRGRLSLGKTVLDYSFIAFGVIFGAWGTISAAASILALSF</sequence>
<dbReference type="EMBL" id="CM055092">
    <property type="protein sequence ID" value="KAJ7570197.1"/>
    <property type="molecule type" value="Genomic_DNA"/>
</dbReference>
<evidence type="ECO:0000313" key="1">
    <source>
        <dbReference type="EMBL" id="KAJ7570197.1"/>
    </source>
</evidence>
<organism evidence="1 2">
    <name type="scientific">Diphasiastrum complanatum</name>
    <name type="common">Issler's clubmoss</name>
    <name type="synonym">Lycopodium complanatum</name>
    <dbReference type="NCBI Taxonomy" id="34168"/>
    <lineage>
        <taxon>Eukaryota</taxon>
        <taxon>Viridiplantae</taxon>
        <taxon>Streptophyta</taxon>
        <taxon>Embryophyta</taxon>
        <taxon>Tracheophyta</taxon>
        <taxon>Lycopodiopsida</taxon>
        <taxon>Lycopodiales</taxon>
        <taxon>Lycopodiaceae</taxon>
        <taxon>Lycopodioideae</taxon>
        <taxon>Diphasiastrum</taxon>
    </lineage>
</organism>
<accession>A0ACC2EUU8</accession>
<keyword evidence="2" id="KW-1185">Reference proteome</keyword>
<gene>
    <name evidence="1" type="ORF">O6H91_01G110000</name>
</gene>
<dbReference type="Proteomes" id="UP001162992">
    <property type="component" value="Chromosome 1"/>
</dbReference>
<evidence type="ECO:0000313" key="2">
    <source>
        <dbReference type="Proteomes" id="UP001162992"/>
    </source>
</evidence>